<dbReference type="GO" id="GO:0000287">
    <property type="term" value="F:magnesium ion binding"/>
    <property type="evidence" value="ECO:0007669"/>
    <property type="project" value="TreeGrafter"/>
</dbReference>
<dbReference type="RefSeq" id="WP_070791017.1">
    <property type="nucleotide sequence ID" value="NZ_MKIR01000001.1"/>
</dbReference>
<evidence type="ECO:0000256" key="8">
    <source>
        <dbReference type="ARBA" id="ARBA00022842"/>
    </source>
</evidence>
<dbReference type="PANTHER" id="PTHR43344">
    <property type="entry name" value="PHOSPHOSERINE PHOSPHATASE"/>
    <property type="match status" value="1"/>
</dbReference>
<evidence type="ECO:0000256" key="5">
    <source>
        <dbReference type="ARBA" id="ARBA00022605"/>
    </source>
</evidence>
<dbReference type="Gene3D" id="3.40.50.1000">
    <property type="entry name" value="HAD superfamily/HAD-like"/>
    <property type="match status" value="1"/>
</dbReference>
<keyword evidence="8" id="KW-0460">Magnesium</keyword>
<sequence>MKKGNWYPANFKRLEKLIRENGIDSPNYNTKNKPYAVFDWDNTSVINDIEEATLTYQIENLAFKITTNQLEEILAKSILESPESSNPELQSEKRQIEKICKDVVDDYSKLLDLKKNASLNNIHETDYYKDFSAKLRYLYTVINKAFGTDISIYLYAGMTSAEAGELVEKAIDDQLQRELKHLTWSSPEDMETSSGMVQVTFKDGIRVIEEMRDLYQELMAKGIDVYICSASYIDVIKVFANNEKYGYNIPLENVFAMRLAKDNGVIKAKFDENYPKTVKKGKVETIEKLISPKYDGTQPILVAGDSNGDYPMLAEFTDLQVGIIHNIGVQGLISDLTDEVMEAPETENQKYLLQGRDENKGILIPSKTSIFLDK</sequence>
<gene>
    <name evidence="12" type="ORF">BG261_00165</name>
</gene>
<dbReference type="SUPFAM" id="SSF56784">
    <property type="entry name" value="HAD-like"/>
    <property type="match status" value="1"/>
</dbReference>
<evidence type="ECO:0000256" key="1">
    <source>
        <dbReference type="ARBA" id="ARBA00001946"/>
    </source>
</evidence>
<evidence type="ECO:0000256" key="2">
    <source>
        <dbReference type="ARBA" id="ARBA00005135"/>
    </source>
</evidence>
<evidence type="ECO:0000313" key="12">
    <source>
        <dbReference type="EMBL" id="OFI50336.1"/>
    </source>
</evidence>
<comment type="similarity">
    <text evidence="3">Belongs to the HAD-like hydrolase superfamily. SerB family.</text>
</comment>
<dbReference type="GO" id="GO:0006564">
    <property type="term" value="P:L-serine biosynthetic process"/>
    <property type="evidence" value="ECO:0007669"/>
    <property type="project" value="UniProtKB-KW"/>
</dbReference>
<evidence type="ECO:0000256" key="3">
    <source>
        <dbReference type="ARBA" id="ARBA00009184"/>
    </source>
</evidence>
<comment type="catalytic activity">
    <reaction evidence="10">
        <text>O-phospho-L-serine + H2O = L-serine + phosphate</text>
        <dbReference type="Rhea" id="RHEA:21208"/>
        <dbReference type="ChEBI" id="CHEBI:15377"/>
        <dbReference type="ChEBI" id="CHEBI:33384"/>
        <dbReference type="ChEBI" id="CHEBI:43474"/>
        <dbReference type="ChEBI" id="CHEBI:57524"/>
        <dbReference type="EC" id="3.1.3.3"/>
    </reaction>
</comment>
<dbReference type="EC" id="3.1.3.3" evidence="4"/>
<dbReference type="Gene3D" id="1.20.1440.320">
    <property type="match status" value="1"/>
</dbReference>
<dbReference type="GO" id="GO:0036424">
    <property type="term" value="F:L-phosphoserine phosphatase activity"/>
    <property type="evidence" value="ECO:0007669"/>
    <property type="project" value="TreeGrafter"/>
</dbReference>
<evidence type="ECO:0000256" key="11">
    <source>
        <dbReference type="ARBA" id="ARBA00048523"/>
    </source>
</evidence>
<evidence type="ECO:0000256" key="4">
    <source>
        <dbReference type="ARBA" id="ARBA00012640"/>
    </source>
</evidence>
<dbReference type="GO" id="GO:0005737">
    <property type="term" value="C:cytoplasm"/>
    <property type="evidence" value="ECO:0007669"/>
    <property type="project" value="TreeGrafter"/>
</dbReference>
<comment type="catalytic activity">
    <reaction evidence="11">
        <text>O-phospho-D-serine + H2O = D-serine + phosphate</text>
        <dbReference type="Rhea" id="RHEA:24873"/>
        <dbReference type="ChEBI" id="CHEBI:15377"/>
        <dbReference type="ChEBI" id="CHEBI:35247"/>
        <dbReference type="ChEBI" id="CHEBI:43474"/>
        <dbReference type="ChEBI" id="CHEBI:58680"/>
        <dbReference type="EC" id="3.1.3.3"/>
    </reaction>
</comment>
<dbReference type="STRING" id="1859473.BG261_00165"/>
<dbReference type="InterPro" id="IPR050582">
    <property type="entry name" value="HAD-like_SerB"/>
</dbReference>
<dbReference type="EMBL" id="MKIR01000001">
    <property type="protein sequence ID" value="OFI50336.1"/>
    <property type="molecule type" value="Genomic_DNA"/>
</dbReference>
<comment type="pathway">
    <text evidence="2">Amino-acid biosynthesis; L-serine biosynthesis; L-serine from 3-phospho-D-glycerate: step 3/3.</text>
</comment>
<evidence type="ECO:0000256" key="7">
    <source>
        <dbReference type="ARBA" id="ARBA00022801"/>
    </source>
</evidence>
<protein>
    <recommendedName>
        <fullName evidence="4">phosphoserine phosphatase</fullName>
        <ecNumber evidence="4">3.1.3.3</ecNumber>
    </recommendedName>
</protein>
<keyword evidence="6" id="KW-0479">Metal-binding</keyword>
<dbReference type="InterPro" id="IPR036412">
    <property type="entry name" value="HAD-like_sf"/>
</dbReference>
<comment type="caution">
    <text evidence="12">The sequence shown here is derived from an EMBL/GenBank/DDBJ whole genome shotgun (WGS) entry which is preliminary data.</text>
</comment>
<keyword evidence="9" id="KW-0718">Serine biosynthesis</keyword>
<keyword evidence="5" id="KW-0028">Amino-acid biosynthesis</keyword>
<evidence type="ECO:0000256" key="6">
    <source>
        <dbReference type="ARBA" id="ARBA00022723"/>
    </source>
</evidence>
<accession>A0A1E8GQN5</accession>
<dbReference type="InterPro" id="IPR023214">
    <property type="entry name" value="HAD_sf"/>
</dbReference>
<dbReference type="PANTHER" id="PTHR43344:SF2">
    <property type="entry name" value="PHOSPHOSERINE PHOSPHATASE"/>
    <property type="match status" value="1"/>
</dbReference>
<evidence type="ECO:0000256" key="10">
    <source>
        <dbReference type="ARBA" id="ARBA00048138"/>
    </source>
</evidence>
<evidence type="ECO:0000313" key="13">
    <source>
        <dbReference type="Proteomes" id="UP000178622"/>
    </source>
</evidence>
<organism evidence="12 13">
    <name type="scientific">Floricoccus tropicus</name>
    <dbReference type="NCBI Taxonomy" id="1859473"/>
    <lineage>
        <taxon>Bacteria</taxon>
        <taxon>Bacillati</taxon>
        <taxon>Bacillota</taxon>
        <taxon>Bacilli</taxon>
        <taxon>Lactobacillales</taxon>
        <taxon>Streptococcaceae</taxon>
        <taxon>Floricoccus</taxon>
    </lineage>
</organism>
<dbReference type="AlphaFoldDB" id="A0A1E8GQN5"/>
<keyword evidence="7" id="KW-0378">Hydrolase</keyword>
<dbReference type="OrthoDB" id="1633110at2"/>
<dbReference type="Proteomes" id="UP000178622">
    <property type="component" value="Unassembled WGS sequence"/>
</dbReference>
<evidence type="ECO:0000256" key="9">
    <source>
        <dbReference type="ARBA" id="ARBA00023299"/>
    </source>
</evidence>
<proteinExistence type="inferred from homology"/>
<name>A0A1E8GQN5_9LACT</name>
<keyword evidence="13" id="KW-1185">Reference proteome</keyword>
<reference evidence="13" key="1">
    <citation type="submission" date="2016-09" db="EMBL/GenBank/DDBJ databases">
        <title>Draft genome sequence of a novel species of the family Streptococcaceae isolated from flowers.</title>
        <authorList>
            <person name="Chuah L.-O."/>
            <person name="Yap K.-P."/>
            <person name="Thong K.L."/>
            <person name="Liong M.T."/>
            <person name="Ahmad R."/>
            <person name="Rusul G."/>
        </authorList>
    </citation>
    <scope>NUCLEOTIDE SEQUENCE [LARGE SCALE GENOMIC DNA]</scope>
    <source>
        <strain evidence="13">DF1</strain>
    </source>
</reference>
<comment type="cofactor">
    <cofactor evidence="1">
        <name>Mg(2+)</name>
        <dbReference type="ChEBI" id="CHEBI:18420"/>
    </cofactor>
</comment>